<dbReference type="InterPro" id="IPR002314">
    <property type="entry name" value="aa-tRNA-synt_IIb"/>
</dbReference>
<dbReference type="RefSeq" id="WP_013423497.1">
    <property type="nucleotide sequence ID" value="NC_014666.1"/>
</dbReference>
<evidence type="ECO:0000256" key="10">
    <source>
        <dbReference type="ARBA" id="ARBA00023146"/>
    </source>
</evidence>
<comment type="subcellular location">
    <subcellularLocation>
        <location evidence="1">Cytoplasm</location>
    </subcellularLocation>
</comment>
<feature type="binding site" evidence="15">
    <location>
        <position position="380"/>
    </location>
    <ligand>
        <name>L-serine</name>
        <dbReference type="ChEBI" id="CHEBI:33384"/>
    </ligand>
</feature>
<feature type="domain" description="Aminoacyl-transfer RNA synthetases class-II family profile" evidence="17">
    <location>
        <begin position="136"/>
        <end position="407"/>
    </location>
</feature>
<dbReference type="Gene3D" id="1.10.287.40">
    <property type="entry name" value="Serine-tRNA synthetase, tRNA binding domain"/>
    <property type="match status" value="1"/>
</dbReference>
<evidence type="ECO:0000256" key="4">
    <source>
        <dbReference type="ARBA" id="ARBA00012840"/>
    </source>
</evidence>
<organism evidence="18 19">
    <name type="scientific">Pseudofrankia inefficax (strain DSM 45817 / CECT 9037 / DDB 130130 / EuI1c)</name>
    <name type="common">Frankia inefficax</name>
    <dbReference type="NCBI Taxonomy" id="298654"/>
    <lineage>
        <taxon>Bacteria</taxon>
        <taxon>Bacillati</taxon>
        <taxon>Actinomycetota</taxon>
        <taxon>Actinomycetes</taxon>
        <taxon>Frankiales</taxon>
        <taxon>Frankiaceae</taxon>
        <taxon>Pseudofrankia</taxon>
    </lineage>
</organism>
<sequence>MLDKRFIRDNPDVVKQAVRVKGLDLDVDELLKLDQENRELQFAKDQALSRRKSSAKEFAKADAARKEELRAQSAETDAELRRLNEQQAATSERLTELMLATPTIPWEGAPVGPDESANTVVRTWGTPPTFDFETLDHVDLAEKRGWAEFARARRVAGERAYALCGDLVLLERALHSYALDVLRGRDFQLMSVPVLVKEAPLVGSGMLPKGRAEIYEIPADDAYLAGTAEVALVGLHSGEILDASRLPIRYAGISTCFRREIGSASRDVRGLLRVHQFEKVEQFVICADDLAESDRWHAELLGTAEAILQALGLAYEVVECSTGDMGVGKYRMNDINTWFPSLGMYRETHSCSSLKDWQARRANLRYRTPDGQIHFAYTLNNTAVATPRLLAAVLENFQQADATLAVPEVLRPYLGGRDTL</sequence>
<dbReference type="GO" id="GO:0005737">
    <property type="term" value="C:cytoplasm"/>
    <property type="evidence" value="ECO:0007669"/>
    <property type="project" value="UniProtKB-SubCell"/>
</dbReference>
<protein>
    <recommendedName>
        <fullName evidence="11 14">Serine--tRNA ligase</fullName>
        <ecNumber evidence="4 14">6.1.1.11</ecNumber>
    </recommendedName>
</protein>
<evidence type="ECO:0000256" key="5">
    <source>
        <dbReference type="ARBA" id="ARBA00022490"/>
    </source>
</evidence>
<dbReference type="InterPro" id="IPR042103">
    <property type="entry name" value="SerRS_1_N_sf"/>
</dbReference>
<keyword evidence="6 18" id="KW-0436">Ligase</keyword>
<evidence type="ECO:0000256" key="11">
    <source>
        <dbReference type="ARBA" id="ARBA00039158"/>
    </source>
</evidence>
<dbReference type="GO" id="GO:0004828">
    <property type="term" value="F:serine-tRNA ligase activity"/>
    <property type="evidence" value="ECO:0007669"/>
    <property type="project" value="UniProtKB-UniRule"/>
</dbReference>
<evidence type="ECO:0000256" key="8">
    <source>
        <dbReference type="ARBA" id="ARBA00022840"/>
    </source>
</evidence>
<dbReference type="InterPro" id="IPR033729">
    <property type="entry name" value="SerRS_core"/>
</dbReference>
<proteinExistence type="inferred from homology"/>
<dbReference type="InterPro" id="IPR010978">
    <property type="entry name" value="tRNA-bd_arm"/>
</dbReference>
<evidence type="ECO:0000256" key="1">
    <source>
        <dbReference type="ARBA" id="ARBA00004496"/>
    </source>
</evidence>
<comment type="catalytic activity">
    <reaction evidence="13">
        <text>tRNA(Ser) + L-serine + ATP = L-seryl-tRNA(Ser) + AMP + diphosphate + H(+)</text>
        <dbReference type="Rhea" id="RHEA:12292"/>
        <dbReference type="Rhea" id="RHEA-COMP:9669"/>
        <dbReference type="Rhea" id="RHEA-COMP:9703"/>
        <dbReference type="ChEBI" id="CHEBI:15378"/>
        <dbReference type="ChEBI" id="CHEBI:30616"/>
        <dbReference type="ChEBI" id="CHEBI:33019"/>
        <dbReference type="ChEBI" id="CHEBI:33384"/>
        <dbReference type="ChEBI" id="CHEBI:78442"/>
        <dbReference type="ChEBI" id="CHEBI:78533"/>
        <dbReference type="ChEBI" id="CHEBI:456215"/>
        <dbReference type="EC" id="6.1.1.11"/>
    </reaction>
</comment>
<evidence type="ECO:0000313" key="19">
    <source>
        <dbReference type="Proteomes" id="UP000002484"/>
    </source>
</evidence>
<evidence type="ECO:0000256" key="3">
    <source>
        <dbReference type="ARBA" id="ARBA00010728"/>
    </source>
</evidence>
<dbReference type="EMBL" id="CP002299">
    <property type="protein sequence ID" value="ADP80379.1"/>
    <property type="molecule type" value="Genomic_DNA"/>
</dbReference>
<dbReference type="PANTHER" id="PTHR43697">
    <property type="entry name" value="SERYL-TRNA SYNTHETASE"/>
    <property type="match status" value="1"/>
</dbReference>
<dbReference type="CDD" id="cd00770">
    <property type="entry name" value="SerRS_core"/>
    <property type="match status" value="1"/>
</dbReference>
<dbReference type="InterPro" id="IPR045864">
    <property type="entry name" value="aa-tRNA-synth_II/BPL/LPL"/>
</dbReference>
<keyword evidence="8 16" id="KW-0067">ATP-binding</keyword>
<evidence type="ECO:0000313" key="18">
    <source>
        <dbReference type="EMBL" id="ADP80379.1"/>
    </source>
</evidence>
<dbReference type="PRINTS" id="PR00981">
    <property type="entry name" value="TRNASYNTHSER"/>
</dbReference>
<dbReference type="PANTHER" id="PTHR43697:SF1">
    <property type="entry name" value="SERINE--TRNA LIGASE"/>
    <property type="match status" value="1"/>
</dbReference>
<dbReference type="KEGG" id="fri:FraEuI1c_2340"/>
<evidence type="ECO:0000256" key="6">
    <source>
        <dbReference type="ARBA" id="ARBA00022598"/>
    </source>
</evidence>
<evidence type="ECO:0000256" key="2">
    <source>
        <dbReference type="ARBA" id="ARBA00005045"/>
    </source>
</evidence>
<feature type="binding site" evidence="16">
    <location>
        <begin position="274"/>
        <end position="277"/>
    </location>
    <ligand>
        <name>ATP</name>
        <dbReference type="ChEBI" id="CHEBI:30616"/>
    </ligand>
</feature>
<evidence type="ECO:0000259" key="17">
    <source>
        <dbReference type="PROSITE" id="PS50862"/>
    </source>
</evidence>
<dbReference type="SUPFAM" id="SSF55681">
    <property type="entry name" value="Class II aaRS and biotin synthetases"/>
    <property type="match status" value="1"/>
</dbReference>
<gene>
    <name evidence="18" type="ordered locus">FraEuI1c_2340</name>
</gene>
<reference evidence="18 19" key="1">
    <citation type="submission" date="2010-10" db="EMBL/GenBank/DDBJ databases">
        <title>Complete sequence of Frankia sp. EuI1c.</title>
        <authorList>
            <consortium name="US DOE Joint Genome Institute"/>
            <person name="Lucas S."/>
            <person name="Copeland A."/>
            <person name="Lapidus A."/>
            <person name="Cheng J.-F."/>
            <person name="Bruce D."/>
            <person name="Goodwin L."/>
            <person name="Pitluck S."/>
            <person name="Chertkov O."/>
            <person name="Detter J.C."/>
            <person name="Han C."/>
            <person name="Tapia R."/>
            <person name="Land M."/>
            <person name="Hauser L."/>
            <person name="Jeffries C."/>
            <person name="Kyrpides N."/>
            <person name="Ivanova N."/>
            <person name="Mikhailova N."/>
            <person name="Beauchemin N."/>
            <person name="Sen A."/>
            <person name="Sur S.A."/>
            <person name="Gtari M."/>
            <person name="Wall L."/>
            <person name="Tisa L."/>
            <person name="Woyke T."/>
        </authorList>
    </citation>
    <scope>NUCLEOTIDE SEQUENCE [LARGE SCALE GENOMIC DNA]</scope>
    <source>
        <strain evidence="19">DSM 45817 / CECT 9037 / EuI1c</strain>
    </source>
</reference>
<keyword evidence="7" id="KW-0547">Nucleotide-binding</keyword>
<dbReference type="STRING" id="298654.FraEuI1c_2340"/>
<dbReference type="SUPFAM" id="SSF46589">
    <property type="entry name" value="tRNA-binding arm"/>
    <property type="match status" value="1"/>
</dbReference>
<dbReference type="eggNOG" id="COG0172">
    <property type="taxonomic scope" value="Bacteria"/>
</dbReference>
<feature type="binding site" evidence="15">
    <location>
        <position position="227"/>
    </location>
    <ligand>
        <name>L-serine</name>
        <dbReference type="ChEBI" id="CHEBI:33384"/>
    </ligand>
</feature>
<dbReference type="PIRSF" id="PIRSF001529">
    <property type="entry name" value="Ser-tRNA-synth_IIa"/>
    <property type="match status" value="1"/>
</dbReference>
<dbReference type="Pfam" id="PF02403">
    <property type="entry name" value="Seryl_tRNA_N"/>
    <property type="match status" value="1"/>
</dbReference>
<dbReference type="FunCoup" id="E3J096">
    <property type="interactions" value="444"/>
</dbReference>
<dbReference type="Pfam" id="PF00587">
    <property type="entry name" value="tRNA-synt_2b"/>
    <property type="match status" value="1"/>
</dbReference>
<comment type="catalytic activity">
    <reaction evidence="12">
        <text>tRNA(Sec) + L-serine + ATP = L-seryl-tRNA(Sec) + AMP + diphosphate + H(+)</text>
        <dbReference type="Rhea" id="RHEA:42580"/>
        <dbReference type="Rhea" id="RHEA-COMP:9742"/>
        <dbReference type="Rhea" id="RHEA-COMP:10128"/>
        <dbReference type="ChEBI" id="CHEBI:15378"/>
        <dbReference type="ChEBI" id="CHEBI:30616"/>
        <dbReference type="ChEBI" id="CHEBI:33019"/>
        <dbReference type="ChEBI" id="CHEBI:33384"/>
        <dbReference type="ChEBI" id="CHEBI:78442"/>
        <dbReference type="ChEBI" id="CHEBI:78533"/>
        <dbReference type="ChEBI" id="CHEBI:456215"/>
        <dbReference type="EC" id="6.1.1.11"/>
    </reaction>
</comment>
<dbReference type="Gene3D" id="3.30.930.10">
    <property type="entry name" value="Bira Bifunctional Protein, Domain 2"/>
    <property type="match status" value="1"/>
</dbReference>
<evidence type="ECO:0000256" key="14">
    <source>
        <dbReference type="NCBIfam" id="TIGR00414"/>
    </source>
</evidence>
<feature type="binding site" evidence="16">
    <location>
        <begin position="347"/>
        <end position="350"/>
    </location>
    <ligand>
        <name>ATP</name>
        <dbReference type="ChEBI" id="CHEBI:30616"/>
    </ligand>
</feature>
<keyword evidence="10 18" id="KW-0030">Aminoacyl-tRNA synthetase</keyword>
<feature type="binding site" evidence="15">
    <location>
        <position position="281"/>
    </location>
    <ligand>
        <name>L-serine</name>
        <dbReference type="ChEBI" id="CHEBI:33384"/>
    </ligand>
</feature>
<evidence type="ECO:0000256" key="7">
    <source>
        <dbReference type="ARBA" id="ARBA00022741"/>
    </source>
</evidence>
<name>E3J096_PSEI1</name>
<dbReference type="InterPro" id="IPR002317">
    <property type="entry name" value="Ser-tRNA-ligase_type_1"/>
</dbReference>
<keyword evidence="9" id="KW-0648">Protein biosynthesis</keyword>
<dbReference type="GO" id="GO:0005524">
    <property type="term" value="F:ATP binding"/>
    <property type="evidence" value="ECO:0007669"/>
    <property type="project" value="UniProtKB-KW"/>
</dbReference>
<dbReference type="PROSITE" id="PS50862">
    <property type="entry name" value="AA_TRNA_LIGASE_II"/>
    <property type="match status" value="1"/>
</dbReference>
<dbReference type="InParanoid" id="E3J096"/>
<dbReference type="Proteomes" id="UP000002484">
    <property type="component" value="Chromosome"/>
</dbReference>
<evidence type="ECO:0000256" key="13">
    <source>
        <dbReference type="ARBA" id="ARBA00048823"/>
    </source>
</evidence>
<evidence type="ECO:0000256" key="15">
    <source>
        <dbReference type="PIRSR" id="PIRSR001529-1"/>
    </source>
</evidence>
<evidence type="ECO:0000256" key="9">
    <source>
        <dbReference type="ARBA" id="ARBA00022917"/>
    </source>
</evidence>
<dbReference type="InterPro" id="IPR015866">
    <property type="entry name" value="Ser-tRNA-synth_1_N"/>
</dbReference>
<feature type="binding site" evidence="16">
    <location>
        <begin position="258"/>
        <end position="260"/>
    </location>
    <ligand>
        <name>ATP</name>
        <dbReference type="ChEBI" id="CHEBI:30616"/>
    </ligand>
</feature>
<keyword evidence="19" id="KW-1185">Reference proteome</keyword>
<accession>E3J096</accession>
<feature type="binding site" evidence="15">
    <location>
        <position position="258"/>
    </location>
    <ligand>
        <name>L-serine</name>
        <dbReference type="ChEBI" id="CHEBI:33384"/>
    </ligand>
</feature>
<dbReference type="AlphaFoldDB" id="E3J096"/>
<evidence type="ECO:0000256" key="12">
    <source>
        <dbReference type="ARBA" id="ARBA00047929"/>
    </source>
</evidence>
<dbReference type="OrthoDB" id="9804647at2"/>
<evidence type="ECO:0000256" key="16">
    <source>
        <dbReference type="PIRSR" id="PIRSR001529-2"/>
    </source>
</evidence>
<dbReference type="NCBIfam" id="TIGR00414">
    <property type="entry name" value="serS"/>
    <property type="match status" value="1"/>
</dbReference>
<dbReference type="EC" id="6.1.1.11" evidence="4 14"/>
<feature type="site" description="Important for serine binding" evidence="15">
    <location>
        <position position="382"/>
    </location>
</feature>
<comment type="similarity">
    <text evidence="3">Belongs to the class-II aminoacyl-tRNA synthetase family. Type-1 seryl-tRNA synthetase subfamily.</text>
</comment>
<comment type="pathway">
    <text evidence="2">Aminoacyl-tRNA biosynthesis; selenocysteinyl-tRNA(Sec) biosynthesis; L-seryl-tRNA(Sec) from L-serine and tRNA(Sec): step 1/1.</text>
</comment>
<dbReference type="InterPro" id="IPR006195">
    <property type="entry name" value="aa-tRNA-synth_II"/>
</dbReference>
<keyword evidence="5" id="KW-0963">Cytoplasm</keyword>
<dbReference type="HOGENOM" id="CLU_023797_1_0_11"/>
<dbReference type="GO" id="GO:0006434">
    <property type="term" value="P:seryl-tRNA aminoacylation"/>
    <property type="evidence" value="ECO:0007669"/>
    <property type="project" value="UniProtKB-UniRule"/>
</dbReference>